<sequence length="425" mass="46073">MGKKVLLIGQGGREHALAWKITQSPELEVLYAAPGNPGMAELCECIDIEAHDVEKLLQFALAENIDLTIVGPEAPLMAGIVDRFCENGLTIFGPTADAARLEGSKVFTKNLFKKYGIPTAKYDIFSDIELAREHIKTYTDLGKPVVIKADGLAAGKGVVVAADYQEASQAIDSIMRDKEFGAAGDKVVIEECLFGQEVSFFAISDGKNFVPLVSAQDHKQVFDNDEGPNTGGMGAYCNPPIYTPELHQVVLDTIIAPVIEAMAAEGTPYQGVLYAGLMITEEGPKVLEFNARFGDPETQAVMPLIKSDILPLLEAAAQGRLENYQVEIETGTCICVVLASGGYPGSYEKGKKIQGIDQVDQDTLIFHAGTVKKDDGFYTSGGRVLAVVNRGENIKKAINKVYQEVHKIHFDNMHYRTDIGDKALI</sequence>
<comment type="similarity">
    <text evidence="9">Belongs to the GARS family.</text>
</comment>
<reference evidence="13" key="1">
    <citation type="journal article" date="2015" name="Proc. Natl. Acad. Sci. U.S.A.">
        <title>Networks of energetic and metabolic interactions define dynamics in microbial communities.</title>
        <authorList>
            <person name="Embree M."/>
            <person name="Liu J.K."/>
            <person name="Al-Bassam M.M."/>
            <person name="Zengler K."/>
        </authorList>
    </citation>
    <scope>NUCLEOTIDE SEQUENCE</scope>
</reference>
<dbReference type="InterPro" id="IPR020559">
    <property type="entry name" value="PRibGlycinamide_synth_CS"/>
</dbReference>
<evidence type="ECO:0000256" key="8">
    <source>
        <dbReference type="ARBA" id="ARBA00023211"/>
    </source>
</evidence>
<comment type="caution">
    <text evidence="13">The sequence shown here is derived from an EMBL/GenBank/DDBJ whole genome shotgun (WGS) entry which is preliminary data.</text>
</comment>
<dbReference type="SUPFAM" id="SSF51246">
    <property type="entry name" value="Rudiment single hybrid motif"/>
    <property type="match status" value="1"/>
</dbReference>
<keyword evidence="5" id="KW-0547">Nucleotide-binding</keyword>
<dbReference type="HAMAP" id="MF_00138">
    <property type="entry name" value="GARS"/>
    <property type="match status" value="1"/>
</dbReference>
<dbReference type="InterPro" id="IPR013815">
    <property type="entry name" value="ATP_grasp_subdomain_1"/>
</dbReference>
<dbReference type="Pfam" id="PF02843">
    <property type="entry name" value="GARS_C"/>
    <property type="match status" value="1"/>
</dbReference>
<evidence type="ECO:0000256" key="7">
    <source>
        <dbReference type="ARBA" id="ARBA00022840"/>
    </source>
</evidence>
<dbReference type="NCBIfam" id="TIGR00877">
    <property type="entry name" value="purD"/>
    <property type="match status" value="1"/>
</dbReference>
<dbReference type="GO" id="GO:0005524">
    <property type="term" value="F:ATP binding"/>
    <property type="evidence" value="ECO:0007669"/>
    <property type="project" value="UniProtKB-KW"/>
</dbReference>
<dbReference type="Gene3D" id="3.90.600.10">
    <property type="entry name" value="Phosphoribosylglycinamide synthetase, C-terminal domain"/>
    <property type="match status" value="1"/>
</dbReference>
<dbReference type="EMBL" id="LNQE01001872">
    <property type="protein sequence ID" value="KUG03673.1"/>
    <property type="molecule type" value="Genomic_DNA"/>
</dbReference>
<dbReference type="GO" id="GO:0004637">
    <property type="term" value="F:phosphoribosylamine-glycine ligase activity"/>
    <property type="evidence" value="ECO:0007669"/>
    <property type="project" value="UniProtKB-EC"/>
</dbReference>
<evidence type="ECO:0000256" key="11">
    <source>
        <dbReference type="ARBA" id="ARBA00042864"/>
    </source>
</evidence>
<dbReference type="InterPro" id="IPR037123">
    <property type="entry name" value="PRibGlycinamide_synth_C_sf"/>
</dbReference>
<dbReference type="Pfam" id="PF01071">
    <property type="entry name" value="GARS_A"/>
    <property type="match status" value="1"/>
</dbReference>
<accession>A0A0W8E5C0</accession>
<gene>
    <name evidence="13" type="ORF">ASZ90_018918</name>
</gene>
<dbReference type="InterPro" id="IPR000115">
    <property type="entry name" value="PRibGlycinamide_synth"/>
</dbReference>
<dbReference type="Gene3D" id="3.40.50.20">
    <property type="match status" value="1"/>
</dbReference>
<evidence type="ECO:0000256" key="1">
    <source>
        <dbReference type="ARBA" id="ARBA00005174"/>
    </source>
</evidence>
<evidence type="ECO:0000256" key="5">
    <source>
        <dbReference type="ARBA" id="ARBA00022741"/>
    </source>
</evidence>
<dbReference type="FunFam" id="3.30.1490.20:FF:000006">
    <property type="entry name" value="phosphoribosylamine--glycine ligase, chloroplastic-like"/>
    <property type="match status" value="1"/>
</dbReference>
<evidence type="ECO:0000256" key="10">
    <source>
        <dbReference type="ARBA" id="ARBA00042242"/>
    </source>
</evidence>
<dbReference type="PROSITE" id="PS00184">
    <property type="entry name" value="GARS"/>
    <property type="match status" value="1"/>
</dbReference>
<dbReference type="FunFam" id="3.90.600.10:FF:000001">
    <property type="entry name" value="Trifunctional purine biosynthetic protein adenosine-3"/>
    <property type="match status" value="1"/>
</dbReference>
<evidence type="ECO:0000256" key="4">
    <source>
        <dbReference type="ARBA" id="ARBA00022723"/>
    </source>
</evidence>
<evidence type="ECO:0000259" key="12">
    <source>
        <dbReference type="PROSITE" id="PS50975"/>
    </source>
</evidence>
<dbReference type="InterPro" id="IPR016185">
    <property type="entry name" value="PreATP-grasp_dom_sf"/>
</dbReference>
<dbReference type="FunFam" id="3.40.50.20:FF:000006">
    <property type="entry name" value="Phosphoribosylamine--glycine ligase, chloroplastic"/>
    <property type="match status" value="1"/>
</dbReference>
<feature type="domain" description="ATP-grasp" evidence="12">
    <location>
        <begin position="109"/>
        <end position="318"/>
    </location>
</feature>
<keyword evidence="3 13" id="KW-0436">Ligase</keyword>
<dbReference type="InterPro" id="IPR020560">
    <property type="entry name" value="PRibGlycinamide_synth_C-dom"/>
</dbReference>
<organism evidence="13">
    <name type="scientific">hydrocarbon metagenome</name>
    <dbReference type="NCBI Taxonomy" id="938273"/>
    <lineage>
        <taxon>unclassified sequences</taxon>
        <taxon>metagenomes</taxon>
        <taxon>ecological metagenomes</taxon>
    </lineage>
</organism>
<dbReference type="PANTHER" id="PTHR43472:SF1">
    <property type="entry name" value="PHOSPHORIBOSYLAMINE--GLYCINE LIGASE, CHLOROPLASTIC"/>
    <property type="match status" value="1"/>
</dbReference>
<name>A0A0W8E5C0_9ZZZZ</name>
<dbReference type="AlphaFoldDB" id="A0A0W8E5C0"/>
<evidence type="ECO:0000256" key="9">
    <source>
        <dbReference type="ARBA" id="ARBA00038345"/>
    </source>
</evidence>
<keyword evidence="4" id="KW-0479">Metal-binding</keyword>
<dbReference type="SMART" id="SM01209">
    <property type="entry name" value="GARS_A"/>
    <property type="match status" value="1"/>
</dbReference>
<dbReference type="Pfam" id="PF02844">
    <property type="entry name" value="GARS_N"/>
    <property type="match status" value="1"/>
</dbReference>
<dbReference type="SMART" id="SM01210">
    <property type="entry name" value="GARS_C"/>
    <property type="match status" value="1"/>
</dbReference>
<keyword evidence="6" id="KW-0658">Purine biosynthesis</keyword>
<dbReference type="PROSITE" id="PS50975">
    <property type="entry name" value="ATP_GRASP"/>
    <property type="match status" value="1"/>
</dbReference>
<dbReference type="GO" id="GO:0046872">
    <property type="term" value="F:metal ion binding"/>
    <property type="evidence" value="ECO:0007669"/>
    <property type="project" value="UniProtKB-KW"/>
</dbReference>
<evidence type="ECO:0000256" key="3">
    <source>
        <dbReference type="ARBA" id="ARBA00022598"/>
    </source>
</evidence>
<dbReference type="Gene3D" id="3.30.1490.20">
    <property type="entry name" value="ATP-grasp fold, A domain"/>
    <property type="match status" value="1"/>
</dbReference>
<keyword evidence="7" id="KW-0067">ATP-binding</keyword>
<evidence type="ECO:0000256" key="6">
    <source>
        <dbReference type="ARBA" id="ARBA00022755"/>
    </source>
</evidence>
<dbReference type="UniPathway" id="UPA00074">
    <property type="reaction ID" value="UER00125"/>
</dbReference>
<dbReference type="InterPro" id="IPR011761">
    <property type="entry name" value="ATP-grasp"/>
</dbReference>
<keyword evidence="8" id="KW-0464">Manganese</keyword>
<protein>
    <recommendedName>
        <fullName evidence="2">phosphoribosylamine--glycine ligase</fullName>
        <ecNumber evidence="2">6.3.4.13</ecNumber>
    </recommendedName>
    <alternativeName>
        <fullName evidence="10">Glycinamide ribonucleotide synthetase</fullName>
    </alternativeName>
    <alternativeName>
        <fullName evidence="11">Phosphoribosylglycinamide synthetase</fullName>
    </alternativeName>
</protein>
<dbReference type="SUPFAM" id="SSF56059">
    <property type="entry name" value="Glutathione synthetase ATP-binding domain-like"/>
    <property type="match status" value="1"/>
</dbReference>
<evidence type="ECO:0000256" key="2">
    <source>
        <dbReference type="ARBA" id="ARBA00013255"/>
    </source>
</evidence>
<dbReference type="InterPro" id="IPR020561">
    <property type="entry name" value="PRibGlycinamid_synth_ATP-grasp"/>
</dbReference>
<proteinExistence type="inferred from homology"/>
<dbReference type="EC" id="6.3.4.13" evidence="2"/>
<dbReference type="PANTHER" id="PTHR43472">
    <property type="entry name" value="PHOSPHORIBOSYLAMINE--GLYCINE LIGASE"/>
    <property type="match status" value="1"/>
</dbReference>
<dbReference type="FunFam" id="3.30.470.20:FF:000018">
    <property type="entry name" value="Trifunctional purine biosynthetic protein adenosine-3"/>
    <property type="match status" value="1"/>
</dbReference>
<dbReference type="SUPFAM" id="SSF52440">
    <property type="entry name" value="PreATP-grasp domain"/>
    <property type="match status" value="1"/>
</dbReference>
<dbReference type="InterPro" id="IPR020562">
    <property type="entry name" value="PRibGlycinamide_synth_N"/>
</dbReference>
<dbReference type="GO" id="GO:0009113">
    <property type="term" value="P:purine nucleobase biosynthetic process"/>
    <property type="evidence" value="ECO:0007669"/>
    <property type="project" value="InterPro"/>
</dbReference>
<dbReference type="InterPro" id="IPR011054">
    <property type="entry name" value="Rudment_hybrid_motif"/>
</dbReference>
<dbReference type="Gene3D" id="3.30.470.20">
    <property type="entry name" value="ATP-grasp fold, B domain"/>
    <property type="match status" value="1"/>
</dbReference>
<evidence type="ECO:0000313" key="13">
    <source>
        <dbReference type="EMBL" id="KUG03673.1"/>
    </source>
</evidence>
<dbReference type="GO" id="GO:0006189">
    <property type="term" value="P:'de novo' IMP biosynthetic process"/>
    <property type="evidence" value="ECO:0007669"/>
    <property type="project" value="UniProtKB-UniPathway"/>
</dbReference>
<comment type="pathway">
    <text evidence="1">Purine metabolism; IMP biosynthesis via de novo pathway; N(1)-(5-phospho-D-ribosyl)glycinamide from 5-phospho-alpha-D-ribose 1-diphosphate: step 2/2.</text>
</comment>